<reference evidence="6" key="2">
    <citation type="submission" date="2022-05" db="EMBL/GenBank/DDBJ databases">
        <authorList>
            <person name="Kim J.-S."/>
            <person name="Lee K."/>
            <person name="Suh M."/>
            <person name="Eom M."/>
            <person name="Kim J.-S."/>
            <person name="Kim D.-S."/>
            <person name="Ko S.-H."/>
            <person name="Shin Y."/>
            <person name="Lee J.-S."/>
        </authorList>
    </citation>
    <scope>NUCLEOTIDE SEQUENCE</scope>
    <source>
        <strain evidence="6">N237</strain>
    </source>
</reference>
<feature type="region of interest" description="Disordered" evidence="2">
    <location>
        <begin position="25"/>
        <end position="49"/>
    </location>
</feature>
<feature type="domain" description="Solute-binding protein family 3/N-terminal" evidence="4">
    <location>
        <begin position="64"/>
        <end position="292"/>
    </location>
</feature>
<feature type="signal peptide" evidence="3">
    <location>
        <begin position="1"/>
        <end position="23"/>
    </location>
</feature>
<keyword evidence="7" id="KW-1185">Reference proteome</keyword>
<keyword evidence="1 3" id="KW-0732">Signal</keyword>
<sequence length="299" mass="30780">MRLRPLAAASIAVLGLGTLAACAPTDKTTDNPTVSSAAGSGTSAASSATPTCDKASLALRTAGTFTVATDNPAYEPWFSGNKPSNGKGFESAVAYAVANKLGFSNDQVKWVTASFNSVIAPTPKKFDVDINEVSISAKRKQAVDFSTGYYDVAQAVVTYKGSKIAAAKSLAALASAKLGAQVGTTSYDTITNTIKPSSRPAVFDTNDLAVQALKNHSIDGLVVDLPTGFYITAAELDSGVIVGQIPASGTPEQFGFVLEKGSKLTDCVSQAVDALRADGTLDKLKEQWLATAGNAPDLS</sequence>
<dbReference type="EMBL" id="CP097332">
    <property type="protein sequence ID" value="UQX88876.1"/>
    <property type="molecule type" value="Genomic_DNA"/>
</dbReference>
<dbReference type="Gene3D" id="3.40.190.10">
    <property type="entry name" value="Periplasmic binding protein-like II"/>
    <property type="match status" value="2"/>
</dbReference>
<proteinExistence type="predicted"/>
<dbReference type="RefSeq" id="WP_249772697.1">
    <property type="nucleotide sequence ID" value="NZ_CP097332.1"/>
</dbReference>
<protein>
    <submittedName>
        <fullName evidence="6">ABC transporter substrate-binding protein</fullName>
    </submittedName>
</protein>
<dbReference type="PANTHER" id="PTHR35936">
    <property type="entry name" value="MEMBRANE-BOUND LYTIC MUREIN TRANSGLYCOSYLASE F"/>
    <property type="match status" value="1"/>
</dbReference>
<dbReference type="CDD" id="cd13530">
    <property type="entry name" value="PBP2_peptides_like"/>
    <property type="match status" value="1"/>
</dbReference>
<evidence type="ECO:0000256" key="1">
    <source>
        <dbReference type="ARBA" id="ARBA00022729"/>
    </source>
</evidence>
<dbReference type="SMART" id="SM00079">
    <property type="entry name" value="PBPe"/>
    <property type="match status" value="1"/>
</dbReference>
<feature type="domain" description="Ionotropic glutamate receptor C-terminal" evidence="5">
    <location>
        <begin position="64"/>
        <end position="291"/>
    </location>
</feature>
<evidence type="ECO:0000313" key="7">
    <source>
        <dbReference type="Proteomes" id="UP001056336"/>
    </source>
</evidence>
<evidence type="ECO:0000313" key="6">
    <source>
        <dbReference type="EMBL" id="UQX88876.1"/>
    </source>
</evidence>
<dbReference type="PROSITE" id="PS51257">
    <property type="entry name" value="PROKAR_LIPOPROTEIN"/>
    <property type="match status" value="1"/>
</dbReference>
<gene>
    <name evidence="6" type="ORF">M6D93_02490</name>
</gene>
<feature type="compositionally biased region" description="Low complexity" evidence="2">
    <location>
        <begin position="35"/>
        <end position="49"/>
    </location>
</feature>
<dbReference type="Pfam" id="PF00497">
    <property type="entry name" value="SBP_bac_3"/>
    <property type="match status" value="1"/>
</dbReference>
<reference evidence="6" key="1">
    <citation type="journal article" date="2018" name="Int. J. Syst. Evol. Microbiol.">
        <title>Jatrophihabitans telluris sp. nov., isolated from sediment soil of lava forest wetlands and the emended description of the genus Jatrophihabitans.</title>
        <authorList>
            <person name="Lee K.C."/>
            <person name="Suh M.K."/>
            <person name="Eom M.K."/>
            <person name="Kim K.K."/>
            <person name="Kim J.S."/>
            <person name="Kim D.S."/>
            <person name="Ko S.H."/>
            <person name="Shin Y.K."/>
            <person name="Lee J.S."/>
        </authorList>
    </citation>
    <scope>NUCLEOTIDE SEQUENCE</scope>
    <source>
        <strain evidence="6">N237</strain>
    </source>
</reference>
<evidence type="ECO:0000256" key="3">
    <source>
        <dbReference type="SAM" id="SignalP"/>
    </source>
</evidence>
<evidence type="ECO:0000259" key="5">
    <source>
        <dbReference type="SMART" id="SM00079"/>
    </source>
</evidence>
<evidence type="ECO:0000256" key="2">
    <source>
        <dbReference type="SAM" id="MobiDB-lite"/>
    </source>
</evidence>
<dbReference type="SMART" id="SM00062">
    <property type="entry name" value="PBPb"/>
    <property type="match status" value="1"/>
</dbReference>
<organism evidence="6 7">
    <name type="scientific">Jatrophihabitans telluris</name>
    <dbReference type="NCBI Taxonomy" id="2038343"/>
    <lineage>
        <taxon>Bacteria</taxon>
        <taxon>Bacillati</taxon>
        <taxon>Actinomycetota</taxon>
        <taxon>Actinomycetes</taxon>
        <taxon>Jatrophihabitantales</taxon>
        <taxon>Jatrophihabitantaceae</taxon>
        <taxon>Jatrophihabitans</taxon>
    </lineage>
</organism>
<dbReference type="InterPro" id="IPR001638">
    <property type="entry name" value="Solute-binding_3/MltF_N"/>
</dbReference>
<dbReference type="InterPro" id="IPR001320">
    <property type="entry name" value="Iontro_rcpt_C"/>
</dbReference>
<dbReference type="PANTHER" id="PTHR35936:SF17">
    <property type="entry name" value="ARGININE-BINDING EXTRACELLULAR PROTEIN ARTP"/>
    <property type="match status" value="1"/>
</dbReference>
<name>A0ABY4R177_9ACTN</name>
<feature type="chain" id="PRO_5047272525" evidence="3">
    <location>
        <begin position="24"/>
        <end position="299"/>
    </location>
</feature>
<dbReference type="Proteomes" id="UP001056336">
    <property type="component" value="Chromosome"/>
</dbReference>
<accession>A0ABY4R177</accession>
<dbReference type="SUPFAM" id="SSF53850">
    <property type="entry name" value="Periplasmic binding protein-like II"/>
    <property type="match status" value="1"/>
</dbReference>
<evidence type="ECO:0000259" key="4">
    <source>
        <dbReference type="SMART" id="SM00062"/>
    </source>
</evidence>